<reference evidence="5 6" key="1">
    <citation type="submission" date="2018-04" db="EMBL/GenBank/DDBJ databases">
        <title>Halococcoides cellulosivorans gen. nov., sp. nov., an extremely halophilic cellulose-utilizing haloarchaeon from hypersaline lakes.</title>
        <authorList>
            <person name="Sorokin D.Y."/>
            <person name="Toshchakov S.V."/>
            <person name="Samarov N.I."/>
            <person name="Korzhenkov A."/>
            <person name="Kublanov I.V."/>
        </authorList>
    </citation>
    <scope>NUCLEOTIDE SEQUENCE [LARGE SCALE GENOMIC DNA]</scope>
    <source>
        <strain evidence="5 6">HArcel1</strain>
    </source>
</reference>
<evidence type="ECO:0000256" key="2">
    <source>
        <dbReference type="ARBA" id="ARBA00023186"/>
    </source>
</evidence>
<comment type="subunit">
    <text evidence="3">UreD, UreF and UreG form a complex that acts as a GTP-hydrolysis-dependent molecular chaperone, activating the urease apoprotein by helping to assemble the nickel containing metallocenter of UreC. The UreE protein probably delivers the nickel.</text>
</comment>
<dbReference type="PANTHER" id="PTHR33643">
    <property type="entry name" value="UREASE ACCESSORY PROTEIN D"/>
    <property type="match status" value="1"/>
</dbReference>
<sequence>MAADRPGFEAYADESPPGPSVGAAGTDGRLELEFGATEGGTALVRDYARSPFHVTGTLPDPIDRATAVCVQSPAGGIAQGDRRAVDVSVGPEAVARVTTGSATKVFGMDANYATEQVRLTVERGGHLDWRPKASILKAGARLDRRLDLSVGAAASAIVGSIVVPGRLARGERYAFDRYRAAVRIEGPGGRLATDRTDLAPDEQGALTAIGGAEGIVLGDLYVVAPDGDADALSDRLHAAVDGPARAGASTLPRGAGVLVRVVAPAADPVRTAIAAAHDAARRSLLGGPA</sequence>
<evidence type="ECO:0000256" key="1">
    <source>
        <dbReference type="ARBA" id="ARBA00007177"/>
    </source>
</evidence>
<dbReference type="Proteomes" id="UP000244727">
    <property type="component" value="Chromosome"/>
</dbReference>
<dbReference type="HAMAP" id="MF_01384">
    <property type="entry name" value="UreD"/>
    <property type="match status" value="1"/>
</dbReference>
<protein>
    <recommendedName>
        <fullName evidence="3">Urease accessory protein UreD</fullName>
    </recommendedName>
</protein>
<proteinExistence type="inferred from homology"/>
<comment type="similarity">
    <text evidence="1 3">Belongs to the UreD family.</text>
</comment>
<dbReference type="GO" id="GO:0016151">
    <property type="term" value="F:nickel cation binding"/>
    <property type="evidence" value="ECO:0007669"/>
    <property type="project" value="UniProtKB-UniRule"/>
</dbReference>
<dbReference type="PANTHER" id="PTHR33643:SF1">
    <property type="entry name" value="UREASE ACCESSORY PROTEIN D"/>
    <property type="match status" value="1"/>
</dbReference>
<dbReference type="GeneID" id="36511990"/>
<feature type="region of interest" description="Disordered" evidence="4">
    <location>
        <begin position="1"/>
        <end position="26"/>
    </location>
</feature>
<dbReference type="InterPro" id="IPR002669">
    <property type="entry name" value="UreD"/>
</dbReference>
<gene>
    <name evidence="3" type="primary">ureD</name>
    <name evidence="5" type="ORF">HARCEL1_05745</name>
</gene>
<evidence type="ECO:0000256" key="3">
    <source>
        <dbReference type="HAMAP-Rule" id="MF_01384"/>
    </source>
</evidence>
<keyword evidence="3" id="KW-0963">Cytoplasm</keyword>
<dbReference type="KEGG" id="harc:HARCEL1_05745"/>
<organism evidence="5 6">
    <name type="scientific">Halococcoides cellulosivorans</name>
    <dbReference type="NCBI Taxonomy" id="1679096"/>
    <lineage>
        <taxon>Archaea</taxon>
        <taxon>Methanobacteriati</taxon>
        <taxon>Methanobacteriota</taxon>
        <taxon>Stenosarchaea group</taxon>
        <taxon>Halobacteria</taxon>
        <taxon>Halobacteriales</taxon>
        <taxon>Haloarculaceae</taxon>
        <taxon>Halococcoides</taxon>
    </lineage>
</organism>
<dbReference type="RefSeq" id="WP_108381608.1">
    <property type="nucleotide sequence ID" value="NZ_CP028858.1"/>
</dbReference>
<evidence type="ECO:0000313" key="6">
    <source>
        <dbReference type="Proteomes" id="UP000244727"/>
    </source>
</evidence>
<keyword evidence="2 3" id="KW-0143">Chaperone</keyword>
<dbReference type="GO" id="GO:0005737">
    <property type="term" value="C:cytoplasm"/>
    <property type="evidence" value="ECO:0007669"/>
    <property type="project" value="UniProtKB-SubCell"/>
</dbReference>
<evidence type="ECO:0000313" key="5">
    <source>
        <dbReference type="EMBL" id="AWB27239.1"/>
    </source>
</evidence>
<dbReference type="AlphaFoldDB" id="A0A2R4X0C3"/>
<dbReference type="EMBL" id="CP028858">
    <property type="protein sequence ID" value="AWB27239.1"/>
    <property type="molecule type" value="Genomic_DNA"/>
</dbReference>
<comment type="function">
    <text evidence="3">Required for maturation of urease via the functional incorporation of the urease nickel metallocenter.</text>
</comment>
<dbReference type="Pfam" id="PF01774">
    <property type="entry name" value="UreD"/>
    <property type="match status" value="1"/>
</dbReference>
<name>A0A2R4X0C3_9EURY</name>
<keyword evidence="6" id="KW-1185">Reference proteome</keyword>
<comment type="subcellular location">
    <subcellularLocation>
        <location evidence="3">Cytoplasm</location>
    </subcellularLocation>
</comment>
<evidence type="ECO:0000256" key="4">
    <source>
        <dbReference type="SAM" id="MobiDB-lite"/>
    </source>
</evidence>
<accession>A0A2R4X0C3</accession>
<keyword evidence="3" id="KW-0996">Nickel insertion</keyword>